<evidence type="ECO:0000256" key="8">
    <source>
        <dbReference type="ARBA" id="ARBA00022840"/>
    </source>
</evidence>
<comment type="function">
    <text evidence="10">Catalyzes the transfer of pyrophosphate from adenosine triphosphate (ATP) to 6-hydroxymethyl-7,8-dihydropterin, an enzymatic step in folate biosynthesis pathway.</text>
</comment>
<evidence type="ECO:0000313" key="14">
    <source>
        <dbReference type="EMBL" id="KKB60608.1"/>
    </source>
</evidence>
<comment type="caution">
    <text evidence="14">The sequence shown here is derived from an EMBL/GenBank/DDBJ whole genome shotgun (WGS) entry which is preliminary data.</text>
</comment>
<evidence type="ECO:0000256" key="4">
    <source>
        <dbReference type="ARBA" id="ARBA00016218"/>
    </source>
</evidence>
<feature type="domain" description="7,8-dihydro-6-hydroxymethylpterin-pyrophosphokinase" evidence="13">
    <location>
        <begin position="7"/>
        <end position="117"/>
    </location>
</feature>
<sequence length="139" mass="16250">MLNKVILCLGSNRDKERNIELADQLLRDHFVSIYFSEAVYTEPMDMRNPSLFLNQVAIAFTSEEPDQLIAIFKQIEKKLGRAPEDKQKENILMDIDLLQWNDRVLKPYDLQRPYIQSALRALFDAGQENERSDQKTNFA</sequence>
<dbReference type="Gene3D" id="3.30.70.560">
    <property type="entry name" value="7,8-Dihydro-6-hydroxymethylpterin-pyrophosphokinase HPPK"/>
    <property type="match status" value="1"/>
</dbReference>
<evidence type="ECO:0000256" key="1">
    <source>
        <dbReference type="ARBA" id="ARBA00005051"/>
    </source>
</evidence>
<reference evidence="14 15" key="1">
    <citation type="submission" date="2013-04" db="EMBL/GenBank/DDBJ databases">
        <title>The Genome Sequence of Parabacteroides gordonii DSM 23371.</title>
        <authorList>
            <consortium name="The Broad Institute Genomics Platform"/>
            <person name="Earl A."/>
            <person name="Ward D."/>
            <person name="Feldgarden M."/>
            <person name="Gevers D."/>
            <person name="Martens E."/>
            <person name="Sakamoto M."/>
            <person name="Benno Y."/>
            <person name="Suzuki N."/>
            <person name="Matsunaga N."/>
            <person name="Koshihara K."/>
            <person name="Seki M."/>
            <person name="Komiya H."/>
            <person name="Walker B."/>
            <person name="Young S."/>
            <person name="Zeng Q."/>
            <person name="Gargeya S."/>
            <person name="Fitzgerald M."/>
            <person name="Haas B."/>
            <person name="Abouelleil A."/>
            <person name="Allen A.W."/>
            <person name="Alvarado L."/>
            <person name="Arachchi H.M."/>
            <person name="Berlin A.M."/>
            <person name="Chapman S.B."/>
            <person name="Gainer-Dewar J."/>
            <person name="Goldberg J."/>
            <person name="Griggs A."/>
            <person name="Gujja S."/>
            <person name="Hansen M."/>
            <person name="Howarth C."/>
            <person name="Imamovic A."/>
            <person name="Ireland A."/>
            <person name="Larimer J."/>
            <person name="McCowan C."/>
            <person name="Murphy C."/>
            <person name="Pearson M."/>
            <person name="Poon T.W."/>
            <person name="Priest M."/>
            <person name="Roberts A."/>
            <person name="Saif S."/>
            <person name="Shea T."/>
            <person name="Sisk P."/>
            <person name="Sykes S."/>
            <person name="Wortman J."/>
            <person name="Nusbaum C."/>
            <person name="Birren B."/>
        </authorList>
    </citation>
    <scope>NUCLEOTIDE SEQUENCE [LARGE SCALE GENOMIC DNA]</scope>
    <source>
        <strain evidence="14 15">MS-1</strain>
    </source>
</reference>
<dbReference type="RefSeq" id="WP_046148857.1">
    <property type="nucleotide sequence ID" value="NZ_AUAE01000032.1"/>
</dbReference>
<dbReference type="SUPFAM" id="SSF55083">
    <property type="entry name" value="6-hydroxymethyl-7,8-dihydropterin pyrophosphokinase, HPPK"/>
    <property type="match status" value="1"/>
</dbReference>
<dbReference type="Pfam" id="PF01288">
    <property type="entry name" value="HPPK"/>
    <property type="match status" value="1"/>
</dbReference>
<evidence type="ECO:0000256" key="5">
    <source>
        <dbReference type="ARBA" id="ARBA00022679"/>
    </source>
</evidence>
<dbReference type="HOGENOM" id="CLU_097916_4_1_10"/>
<evidence type="ECO:0000256" key="7">
    <source>
        <dbReference type="ARBA" id="ARBA00022777"/>
    </source>
</evidence>
<evidence type="ECO:0000259" key="13">
    <source>
        <dbReference type="Pfam" id="PF01288"/>
    </source>
</evidence>
<dbReference type="EC" id="2.7.6.3" evidence="3"/>
<dbReference type="GO" id="GO:0016301">
    <property type="term" value="F:kinase activity"/>
    <property type="evidence" value="ECO:0007669"/>
    <property type="project" value="UniProtKB-KW"/>
</dbReference>
<dbReference type="AlphaFoldDB" id="A0A0F5JS52"/>
<evidence type="ECO:0000256" key="11">
    <source>
        <dbReference type="ARBA" id="ARBA00029766"/>
    </source>
</evidence>
<dbReference type="PANTHER" id="PTHR43071:SF1">
    <property type="entry name" value="2-AMINO-4-HYDROXY-6-HYDROXYMETHYLDIHYDROPTERIDINE PYROPHOSPHOKINASE"/>
    <property type="match status" value="1"/>
</dbReference>
<organism evidence="14 15">
    <name type="scientific">Parabacteroides gordonii MS-1 = DSM 23371</name>
    <dbReference type="NCBI Taxonomy" id="1203610"/>
    <lineage>
        <taxon>Bacteria</taxon>
        <taxon>Pseudomonadati</taxon>
        <taxon>Bacteroidota</taxon>
        <taxon>Bacteroidia</taxon>
        <taxon>Bacteroidales</taxon>
        <taxon>Tannerellaceae</taxon>
        <taxon>Parabacteroides</taxon>
    </lineage>
</organism>
<comment type="similarity">
    <text evidence="2">Belongs to the HPPK family.</text>
</comment>
<dbReference type="InterPro" id="IPR000550">
    <property type="entry name" value="Hppk"/>
</dbReference>
<dbReference type="PANTHER" id="PTHR43071">
    <property type="entry name" value="2-AMINO-4-HYDROXY-6-HYDROXYMETHYLDIHYDROPTERIDINE PYROPHOSPHOKINASE"/>
    <property type="match status" value="1"/>
</dbReference>
<evidence type="ECO:0000256" key="6">
    <source>
        <dbReference type="ARBA" id="ARBA00022741"/>
    </source>
</evidence>
<proteinExistence type="inferred from homology"/>
<keyword evidence="8" id="KW-0067">ATP-binding</keyword>
<keyword evidence="5" id="KW-0808">Transferase</keyword>
<dbReference type="STRING" id="1203610.HMPREF1536_00489"/>
<keyword evidence="9" id="KW-0289">Folate biosynthesis</keyword>
<dbReference type="Proteomes" id="UP000033035">
    <property type="component" value="Unassembled WGS sequence"/>
</dbReference>
<dbReference type="GO" id="GO:0005524">
    <property type="term" value="F:ATP binding"/>
    <property type="evidence" value="ECO:0007669"/>
    <property type="project" value="UniProtKB-KW"/>
</dbReference>
<gene>
    <name evidence="14" type="ORF">HMPREF1536_00489</name>
</gene>
<evidence type="ECO:0000256" key="3">
    <source>
        <dbReference type="ARBA" id="ARBA00013253"/>
    </source>
</evidence>
<accession>A0A0F5JS52</accession>
<evidence type="ECO:0000313" key="15">
    <source>
        <dbReference type="Proteomes" id="UP000033035"/>
    </source>
</evidence>
<dbReference type="GO" id="GO:0046656">
    <property type="term" value="P:folic acid biosynthetic process"/>
    <property type="evidence" value="ECO:0007669"/>
    <property type="project" value="UniProtKB-KW"/>
</dbReference>
<keyword evidence="15" id="KW-1185">Reference proteome</keyword>
<keyword evidence="6" id="KW-0547">Nucleotide-binding</keyword>
<keyword evidence="7 14" id="KW-0418">Kinase</keyword>
<evidence type="ECO:0000256" key="2">
    <source>
        <dbReference type="ARBA" id="ARBA00005810"/>
    </source>
</evidence>
<protein>
    <recommendedName>
        <fullName evidence="4">2-amino-4-hydroxy-6-hydroxymethyldihydropteridine pyrophosphokinase</fullName>
        <ecNumber evidence="3">2.7.6.3</ecNumber>
    </recommendedName>
    <alternativeName>
        <fullName evidence="11">6-hydroxymethyl-7,8-dihydropterin pyrophosphokinase</fullName>
    </alternativeName>
    <alternativeName>
        <fullName evidence="12">7,8-dihydro-6-hydroxymethylpterin-pyrophosphokinase</fullName>
    </alternativeName>
</protein>
<dbReference type="InterPro" id="IPR035907">
    <property type="entry name" value="Hppk_sf"/>
</dbReference>
<name>A0A0F5JS52_9BACT</name>
<dbReference type="GO" id="GO:0003848">
    <property type="term" value="F:2-amino-4-hydroxy-6-hydroxymethyldihydropteridine diphosphokinase activity"/>
    <property type="evidence" value="ECO:0007669"/>
    <property type="project" value="UniProtKB-EC"/>
</dbReference>
<evidence type="ECO:0000256" key="9">
    <source>
        <dbReference type="ARBA" id="ARBA00022909"/>
    </source>
</evidence>
<dbReference type="GO" id="GO:0046654">
    <property type="term" value="P:tetrahydrofolate biosynthetic process"/>
    <property type="evidence" value="ECO:0007669"/>
    <property type="project" value="UniProtKB-UniPathway"/>
</dbReference>
<evidence type="ECO:0000256" key="12">
    <source>
        <dbReference type="ARBA" id="ARBA00033413"/>
    </source>
</evidence>
<comment type="pathway">
    <text evidence="1">Cofactor biosynthesis; tetrahydrofolate biosynthesis; 2-amino-4-hydroxy-6-hydroxymethyl-7,8-dihydropteridine diphosphate from 7,8-dihydroneopterin triphosphate: step 4/4.</text>
</comment>
<dbReference type="EMBL" id="AQHW01000002">
    <property type="protein sequence ID" value="KKB60608.1"/>
    <property type="molecule type" value="Genomic_DNA"/>
</dbReference>
<dbReference type="UniPathway" id="UPA00077">
    <property type="reaction ID" value="UER00155"/>
</dbReference>
<evidence type="ECO:0000256" key="10">
    <source>
        <dbReference type="ARBA" id="ARBA00029409"/>
    </source>
</evidence>